<dbReference type="Gene3D" id="3.40.50.720">
    <property type="entry name" value="NAD(P)-binding Rossmann-like Domain"/>
    <property type="match status" value="1"/>
</dbReference>
<dbReference type="EMBL" id="AP023356">
    <property type="protein sequence ID" value="BCJ44059.1"/>
    <property type="molecule type" value="Genomic_DNA"/>
</dbReference>
<name>A0ABN6CI64_9ACTN</name>
<keyword evidence="1" id="KW-0560">Oxidoreductase</keyword>
<dbReference type="SUPFAM" id="SSF51735">
    <property type="entry name" value="NAD(P)-binding Rossmann-fold domains"/>
    <property type="match status" value="1"/>
</dbReference>
<gene>
    <name evidence="2" type="ORF">Aiant_47160</name>
</gene>
<dbReference type="PANTHER" id="PTHR43157">
    <property type="entry name" value="PHOSPHATIDYLINOSITOL-GLYCAN BIOSYNTHESIS CLASS F PROTEIN-RELATED"/>
    <property type="match status" value="1"/>
</dbReference>
<dbReference type="InterPro" id="IPR036291">
    <property type="entry name" value="NAD(P)-bd_dom_sf"/>
</dbReference>
<dbReference type="InterPro" id="IPR002347">
    <property type="entry name" value="SDR_fam"/>
</dbReference>
<evidence type="ECO:0000313" key="2">
    <source>
        <dbReference type="EMBL" id="BCJ44059.1"/>
    </source>
</evidence>
<accession>A0ABN6CI64</accession>
<organism evidence="2 3">
    <name type="scientific">Actinoplanes ianthinogenes</name>
    <dbReference type="NCBI Taxonomy" id="122358"/>
    <lineage>
        <taxon>Bacteria</taxon>
        <taxon>Bacillati</taxon>
        <taxon>Actinomycetota</taxon>
        <taxon>Actinomycetes</taxon>
        <taxon>Micromonosporales</taxon>
        <taxon>Micromonosporaceae</taxon>
        <taxon>Actinoplanes</taxon>
    </lineage>
</organism>
<proteinExistence type="predicted"/>
<keyword evidence="3" id="KW-1185">Reference proteome</keyword>
<dbReference type="RefSeq" id="WP_189328990.1">
    <property type="nucleotide sequence ID" value="NZ_BMQZ01000002.1"/>
</dbReference>
<dbReference type="CDD" id="cd05327">
    <property type="entry name" value="retinol-DH_like_SDR_c_like"/>
    <property type="match status" value="1"/>
</dbReference>
<evidence type="ECO:0000313" key="3">
    <source>
        <dbReference type="Proteomes" id="UP000676967"/>
    </source>
</evidence>
<sequence length="305" mass="32989">MWSSTDIPDLGGRVALVTGGNSGIGRETARELAAHGATVVIAGRDRERADAVAGELGGRAEALHLDLGSLRSVRRAAGEFRSRFERLDLLINNAGVMIPPYGRTEDGFELQLGVNHLGHFALTGLLLDLVLGTAGARVVTVSSNGHRGGVIGFDDLQSERDYRRMRAYRQSKLANLLFAFELQRRYPGVVSVAAHPGAARTGLMRTSPWLFRFVASRRTKWLFSWLIQSEGDGAQPVLRAATDPGVRGGEYFGPDGWGEFTGRATRVAAAEEAYEPISSRRLWIESERLTGVTYPVGAGMLADGP</sequence>
<dbReference type="NCBIfam" id="NF004846">
    <property type="entry name" value="PRK06197.1"/>
    <property type="match status" value="1"/>
</dbReference>
<dbReference type="PANTHER" id="PTHR43157:SF31">
    <property type="entry name" value="PHOSPHATIDYLINOSITOL-GLYCAN BIOSYNTHESIS CLASS F PROTEIN"/>
    <property type="match status" value="1"/>
</dbReference>
<protein>
    <submittedName>
        <fullName evidence="2">Short-chain dehydrogenase</fullName>
    </submittedName>
</protein>
<dbReference type="Proteomes" id="UP000676967">
    <property type="component" value="Chromosome"/>
</dbReference>
<dbReference type="PRINTS" id="PR00081">
    <property type="entry name" value="GDHRDH"/>
</dbReference>
<dbReference type="Pfam" id="PF00106">
    <property type="entry name" value="adh_short"/>
    <property type="match status" value="1"/>
</dbReference>
<evidence type="ECO:0000256" key="1">
    <source>
        <dbReference type="ARBA" id="ARBA00023002"/>
    </source>
</evidence>
<reference evidence="2 3" key="1">
    <citation type="submission" date="2020-08" db="EMBL/GenBank/DDBJ databases">
        <title>Whole genome shotgun sequence of Actinoplanes ianthinogenes NBRC 13996.</title>
        <authorList>
            <person name="Komaki H."/>
            <person name="Tamura T."/>
        </authorList>
    </citation>
    <scope>NUCLEOTIDE SEQUENCE [LARGE SCALE GENOMIC DNA]</scope>
    <source>
        <strain evidence="2 3">NBRC 13996</strain>
    </source>
</reference>